<feature type="region of interest" description="Disordered" evidence="2">
    <location>
        <begin position="161"/>
        <end position="182"/>
    </location>
</feature>
<proteinExistence type="inferred from homology"/>
<reference evidence="3 4" key="1">
    <citation type="submission" date="2019-06" db="EMBL/GenBank/DDBJ databases">
        <title>Whole genome sequence for Rhodospirillaceae sp. R148.</title>
        <authorList>
            <person name="Wang G."/>
        </authorList>
    </citation>
    <scope>NUCLEOTIDE SEQUENCE [LARGE SCALE GENOMIC DNA]</scope>
    <source>
        <strain evidence="3 4">R148</strain>
    </source>
</reference>
<feature type="compositionally biased region" description="Low complexity" evidence="2">
    <location>
        <begin position="170"/>
        <end position="182"/>
    </location>
</feature>
<feature type="compositionally biased region" description="Basic and acidic residues" evidence="2">
    <location>
        <begin position="1"/>
        <end position="20"/>
    </location>
</feature>
<feature type="compositionally biased region" description="Low complexity" evidence="2">
    <location>
        <begin position="31"/>
        <end position="41"/>
    </location>
</feature>
<name>A0A545TM93_9PROT</name>
<sequence>MFSRGEKSGEAKVDQSKVEQSKTNQPKAEQTTATPNPAPAAQRSSSGTPSVINADLRVIGDLESAGDIQVDGVVEGDIRSRTVTVSPGANIKGSIQADTINISGTVNGQVEAPTINISKTAHMTGDVIHQILSIEAGANFGGNCRRLESVKAARAVQSAAQKGGVQGQSAGETAAAGKAARA</sequence>
<feature type="region of interest" description="Disordered" evidence="2">
    <location>
        <begin position="1"/>
        <end position="49"/>
    </location>
</feature>
<comment type="caution">
    <text evidence="3">The sequence shown here is derived from an EMBL/GenBank/DDBJ whole genome shotgun (WGS) entry which is preliminary data.</text>
</comment>
<protein>
    <submittedName>
        <fullName evidence="3">Polymer-forming cytoskeletal protein</fullName>
    </submittedName>
</protein>
<organism evidence="3 4">
    <name type="scientific">Denitrobaculum tricleocarpae</name>
    <dbReference type="NCBI Taxonomy" id="2591009"/>
    <lineage>
        <taxon>Bacteria</taxon>
        <taxon>Pseudomonadati</taxon>
        <taxon>Pseudomonadota</taxon>
        <taxon>Alphaproteobacteria</taxon>
        <taxon>Rhodospirillales</taxon>
        <taxon>Rhodospirillaceae</taxon>
        <taxon>Denitrobaculum</taxon>
    </lineage>
</organism>
<dbReference type="RefSeq" id="WP_142897687.1">
    <property type="nucleotide sequence ID" value="NZ_ML660057.1"/>
</dbReference>
<evidence type="ECO:0000313" key="4">
    <source>
        <dbReference type="Proteomes" id="UP000315252"/>
    </source>
</evidence>
<accession>A0A545TM93</accession>
<evidence type="ECO:0000313" key="3">
    <source>
        <dbReference type="EMBL" id="TQV78353.1"/>
    </source>
</evidence>
<dbReference type="Pfam" id="PF04519">
    <property type="entry name" value="Bactofilin"/>
    <property type="match status" value="1"/>
</dbReference>
<dbReference type="EMBL" id="VHSH01000006">
    <property type="protein sequence ID" value="TQV78353.1"/>
    <property type="molecule type" value="Genomic_DNA"/>
</dbReference>
<evidence type="ECO:0000256" key="2">
    <source>
        <dbReference type="SAM" id="MobiDB-lite"/>
    </source>
</evidence>
<comment type="similarity">
    <text evidence="1">Belongs to the bactofilin family.</text>
</comment>
<keyword evidence="4" id="KW-1185">Reference proteome</keyword>
<dbReference type="PANTHER" id="PTHR35024">
    <property type="entry name" value="HYPOTHETICAL CYTOSOLIC PROTEIN"/>
    <property type="match status" value="1"/>
</dbReference>
<gene>
    <name evidence="3" type="ORF">FKG95_17450</name>
</gene>
<dbReference type="AlphaFoldDB" id="A0A545TM93"/>
<feature type="compositionally biased region" description="Polar residues" evidence="2">
    <location>
        <begin position="21"/>
        <end position="30"/>
    </location>
</feature>
<dbReference type="OrthoDB" id="5738271at2"/>
<dbReference type="Proteomes" id="UP000315252">
    <property type="component" value="Unassembled WGS sequence"/>
</dbReference>
<dbReference type="InterPro" id="IPR007607">
    <property type="entry name" value="BacA/B"/>
</dbReference>
<evidence type="ECO:0000256" key="1">
    <source>
        <dbReference type="ARBA" id="ARBA00044755"/>
    </source>
</evidence>
<dbReference type="PANTHER" id="PTHR35024:SF4">
    <property type="entry name" value="POLYMER-FORMING CYTOSKELETAL PROTEIN"/>
    <property type="match status" value="1"/>
</dbReference>